<keyword evidence="1 3" id="KW-0378">Hydrolase</keyword>
<dbReference type="GO" id="GO:0016787">
    <property type="term" value="F:hydrolase activity"/>
    <property type="evidence" value="ECO:0007669"/>
    <property type="project" value="UniProtKB-KW"/>
</dbReference>
<dbReference type="InterPro" id="IPR050300">
    <property type="entry name" value="GDXG_lipolytic_enzyme"/>
</dbReference>
<name>A0A319DUU5_ASPSB</name>
<sequence length="357" mass="39886">MTDPRQNHWLLQTPSTEWIEYCLAHKIRIPPVSIPEQGRLPHLSIQRTINQIWETSSRRAMLIEGLNIPVQTTEYSIPRDKDPQSNRMHIRVYTPKRAEHCGVPLPVYVHFHGGGFLNGNLNTEDANCARIVAHLEARGCPIIVISVGYRVTSEAPYPAAFRDAWTVYEFLGEEVDVQFGGDPNNIILGGTDSGAALALWVAVFAKTVVGISKEWKLTIVGLSLYSPWLPHMDKEGGDEVSRMQNIHAPLLPQALHMMFRDLLAIEAVGFPTFAIDSHTNFTGLPRTSVLVAGQSLLRDQGIKLIGLLARAGVEHQGKIYPGLPHDFRRVDGLPSCRGWDENIIQDIMWFLDEIPGI</sequence>
<protein>
    <submittedName>
        <fullName evidence="3">Alpha/beta-hydrolase</fullName>
    </submittedName>
</protein>
<reference evidence="3 4" key="1">
    <citation type="submission" date="2018-02" db="EMBL/GenBank/DDBJ databases">
        <title>The genomes of Aspergillus section Nigri reveals drivers in fungal speciation.</title>
        <authorList>
            <consortium name="DOE Joint Genome Institute"/>
            <person name="Vesth T.C."/>
            <person name="Nybo J."/>
            <person name="Theobald S."/>
            <person name="Brandl J."/>
            <person name="Frisvad J.C."/>
            <person name="Nielsen K.F."/>
            <person name="Lyhne E.K."/>
            <person name="Kogle M.E."/>
            <person name="Kuo A."/>
            <person name="Riley R."/>
            <person name="Clum A."/>
            <person name="Nolan M."/>
            <person name="Lipzen A."/>
            <person name="Salamov A."/>
            <person name="Henrissat B."/>
            <person name="Wiebenga A."/>
            <person name="De vries R.P."/>
            <person name="Grigoriev I.V."/>
            <person name="Mortensen U.H."/>
            <person name="Andersen M.R."/>
            <person name="Baker S.E."/>
        </authorList>
    </citation>
    <scope>NUCLEOTIDE SEQUENCE [LARGE SCALE GENOMIC DNA]</scope>
    <source>
        <strain evidence="3 4">CBS 121057</strain>
    </source>
</reference>
<dbReference type="SUPFAM" id="SSF53474">
    <property type="entry name" value="alpha/beta-Hydrolases"/>
    <property type="match status" value="1"/>
</dbReference>
<dbReference type="InterPro" id="IPR029058">
    <property type="entry name" value="AB_hydrolase_fold"/>
</dbReference>
<dbReference type="Gene3D" id="3.40.50.1820">
    <property type="entry name" value="alpha/beta hydrolase"/>
    <property type="match status" value="1"/>
</dbReference>
<feature type="domain" description="Alpha/beta hydrolase fold-3" evidence="2">
    <location>
        <begin position="109"/>
        <end position="327"/>
    </location>
</feature>
<dbReference type="InterPro" id="IPR013094">
    <property type="entry name" value="AB_hydrolase_3"/>
</dbReference>
<evidence type="ECO:0000256" key="1">
    <source>
        <dbReference type="ARBA" id="ARBA00022801"/>
    </source>
</evidence>
<dbReference type="Pfam" id="PF07859">
    <property type="entry name" value="Abhydrolase_3"/>
    <property type="match status" value="1"/>
</dbReference>
<dbReference type="OrthoDB" id="408631at2759"/>
<evidence type="ECO:0000313" key="3">
    <source>
        <dbReference type="EMBL" id="PYI01501.1"/>
    </source>
</evidence>
<dbReference type="EMBL" id="KZ826414">
    <property type="protein sequence ID" value="PYI01501.1"/>
    <property type="molecule type" value="Genomic_DNA"/>
</dbReference>
<dbReference type="AlphaFoldDB" id="A0A319DUU5"/>
<dbReference type="VEuPathDB" id="FungiDB:BO78DRAFT_435813"/>
<keyword evidence="4" id="KW-1185">Reference proteome</keyword>
<proteinExistence type="predicted"/>
<organism evidence="3 4">
    <name type="scientific">Aspergillus sclerotiicarbonarius (strain CBS 121057 / IBT 28362)</name>
    <dbReference type="NCBI Taxonomy" id="1448318"/>
    <lineage>
        <taxon>Eukaryota</taxon>
        <taxon>Fungi</taxon>
        <taxon>Dikarya</taxon>
        <taxon>Ascomycota</taxon>
        <taxon>Pezizomycotina</taxon>
        <taxon>Eurotiomycetes</taxon>
        <taxon>Eurotiomycetidae</taxon>
        <taxon>Eurotiales</taxon>
        <taxon>Aspergillaceae</taxon>
        <taxon>Aspergillus</taxon>
        <taxon>Aspergillus subgen. Circumdati</taxon>
    </lineage>
</organism>
<evidence type="ECO:0000313" key="4">
    <source>
        <dbReference type="Proteomes" id="UP000248423"/>
    </source>
</evidence>
<dbReference type="PANTHER" id="PTHR48081:SF8">
    <property type="entry name" value="ALPHA_BETA HYDROLASE FOLD-3 DOMAIN-CONTAINING PROTEIN-RELATED"/>
    <property type="match status" value="1"/>
</dbReference>
<gene>
    <name evidence="3" type="ORF">BO78DRAFT_435813</name>
</gene>
<accession>A0A319DUU5</accession>
<dbReference type="STRING" id="1448318.A0A319DUU5"/>
<evidence type="ECO:0000259" key="2">
    <source>
        <dbReference type="Pfam" id="PF07859"/>
    </source>
</evidence>
<dbReference type="PANTHER" id="PTHR48081">
    <property type="entry name" value="AB HYDROLASE SUPERFAMILY PROTEIN C4A8.06C"/>
    <property type="match status" value="1"/>
</dbReference>
<dbReference type="Proteomes" id="UP000248423">
    <property type="component" value="Unassembled WGS sequence"/>
</dbReference>